<evidence type="ECO:0008006" key="4">
    <source>
        <dbReference type="Google" id="ProtNLM"/>
    </source>
</evidence>
<dbReference type="SUPFAM" id="SSF47781">
    <property type="entry name" value="RuvA domain 2-like"/>
    <property type="match status" value="1"/>
</dbReference>
<reference evidence="2" key="3">
    <citation type="submission" date="2023-05" db="EMBL/GenBank/DDBJ databases">
        <authorList>
            <person name="Smith C.H."/>
        </authorList>
    </citation>
    <scope>NUCLEOTIDE SEQUENCE</scope>
    <source>
        <strain evidence="2">CHS0354</strain>
        <tissue evidence="2">Mantle</tissue>
    </source>
</reference>
<sequence length="365" mass="41709">MAKRQIVKTPCLRMCQIAVKDGGSEVTDIQDAQPVNRQKSESPKKDSAKTSKAKKQTKINFDEHFHVEEKEKILNFLSCSSDTVLMKSTFLSSSICGWIIDYRKKNGPFQTLSSVLEVPTIGVSKLEKLCNSILQMNQTDITKLGISDKISKENTLHIKDTYPKLTSGICKNVDEVVALDIQIGHLTWAKINRRKEICDLNQVKLFDKQSLRYDHVLYHKVMQNTLKEVPHGDLYMLEKRTQHFKSLKLLQLYMNKQILEALLMTMLNERYDSGDQTEFENRVYLMPTVNLMKLYSLSVGGEMSSGRMMVIEFISGQECPLLGLHLPTNLAQFYLKQSDYQQDRLAICILNADATLKLFIDPASE</sequence>
<proteinExistence type="predicted"/>
<dbReference type="InterPro" id="IPR010994">
    <property type="entry name" value="RuvA_2-like"/>
</dbReference>
<dbReference type="PANTHER" id="PTHR21053:SF2">
    <property type="entry name" value="TRANSCRIPTION ELONGATION FACTOR, MITOCHONDRIAL"/>
    <property type="match status" value="1"/>
</dbReference>
<dbReference type="AlphaFoldDB" id="A0AAE0SBD8"/>
<dbReference type="InterPro" id="IPR039150">
    <property type="entry name" value="TEFM"/>
</dbReference>
<dbReference type="GO" id="GO:0030337">
    <property type="term" value="F:DNA polymerase processivity factor activity"/>
    <property type="evidence" value="ECO:0007669"/>
    <property type="project" value="TreeGrafter"/>
</dbReference>
<organism evidence="2 3">
    <name type="scientific">Potamilus streckersoni</name>
    <dbReference type="NCBI Taxonomy" id="2493646"/>
    <lineage>
        <taxon>Eukaryota</taxon>
        <taxon>Metazoa</taxon>
        <taxon>Spiralia</taxon>
        <taxon>Lophotrochozoa</taxon>
        <taxon>Mollusca</taxon>
        <taxon>Bivalvia</taxon>
        <taxon>Autobranchia</taxon>
        <taxon>Heteroconchia</taxon>
        <taxon>Palaeoheterodonta</taxon>
        <taxon>Unionida</taxon>
        <taxon>Unionoidea</taxon>
        <taxon>Unionidae</taxon>
        <taxon>Ambleminae</taxon>
        <taxon>Lampsilini</taxon>
        <taxon>Potamilus</taxon>
    </lineage>
</organism>
<evidence type="ECO:0000256" key="1">
    <source>
        <dbReference type="SAM" id="MobiDB-lite"/>
    </source>
</evidence>
<feature type="compositionally biased region" description="Basic and acidic residues" evidence="1">
    <location>
        <begin position="38"/>
        <end position="49"/>
    </location>
</feature>
<dbReference type="Proteomes" id="UP001195483">
    <property type="component" value="Unassembled WGS sequence"/>
</dbReference>
<evidence type="ECO:0000313" key="3">
    <source>
        <dbReference type="Proteomes" id="UP001195483"/>
    </source>
</evidence>
<evidence type="ECO:0000313" key="2">
    <source>
        <dbReference type="EMBL" id="KAK3588922.1"/>
    </source>
</evidence>
<dbReference type="GO" id="GO:0042645">
    <property type="term" value="C:mitochondrial nucleoid"/>
    <property type="evidence" value="ECO:0007669"/>
    <property type="project" value="TreeGrafter"/>
</dbReference>
<protein>
    <recommendedName>
        <fullName evidence="4">Transcription elongation factor, mitochondrial</fullName>
    </recommendedName>
</protein>
<accession>A0AAE0SBD8</accession>
<reference evidence="2" key="1">
    <citation type="journal article" date="2021" name="Genome Biol. Evol.">
        <title>A High-Quality Reference Genome for a Parasitic Bivalve with Doubly Uniparental Inheritance (Bivalvia: Unionida).</title>
        <authorList>
            <person name="Smith C.H."/>
        </authorList>
    </citation>
    <scope>NUCLEOTIDE SEQUENCE</scope>
    <source>
        <strain evidence="2">CHS0354</strain>
    </source>
</reference>
<dbReference type="Gene3D" id="1.10.150.280">
    <property type="entry name" value="AF1531-like domain"/>
    <property type="match status" value="1"/>
</dbReference>
<dbReference type="EMBL" id="JAEAOA010001426">
    <property type="protein sequence ID" value="KAK3588922.1"/>
    <property type="molecule type" value="Genomic_DNA"/>
</dbReference>
<reference evidence="2" key="2">
    <citation type="journal article" date="2021" name="Genome Biol. Evol.">
        <title>Developing a high-quality reference genome for a parasitic bivalve with doubly uniparental inheritance (Bivalvia: Unionida).</title>
        <authorList>
            <person name="Smith C.H."/>
        </authorList>
    </citation>
    <scope>NUCLEOTIDE SEQUENCE</scope>
    <source>
        <strain evidence="2">CHS0354</strain>
        <tissue evidence="2">Mantle</tissue>
    </source>
</reference>
<keyword evidence="3" id="KW-1185">Reference proteome</keyword>
<dbReference type="GO" id="GO:0006392">
    <property type="term" value="P:transcription elongation by mitochondrial RNA polymerase"/>
    <property type="evidence" value="ECO:0007669"/>
    <property type="project" value="InterPro"/>
</dbReference>
<dbReference type="PANTHER" id="PTHR21053">
    <property type="entry name" value="TRANSCRIPTION ELONGATION FACTOR, MITOCHONDRIAL"/>
    <property type="match status" value="1"/>
</dbReference>
<comment type="caution">
    <text evidence="2">The sequence shown here is derived from an EMBL/GenBank/DDBJ whole genome shotgun (WGS) entry which is preliminary data.</text>
</comment>
<name>A0AAE0SBD8_9BIVA</name>
<gene>
    <name evidence="2" type="ORF">CHS0354_023683</name>
</gene>
<feature type="region of interest" description="Disordered" evidence="1">
    <location>
        <begin position="26"/>
        <end position="55"/>
    </location>
</feature>